<evidence type="ECO:0000256" key="9">
    <source>
        <dbReference type="ARBA" id="ARBA00022989"/>
    </source>
</evidence>
<comment type="subcellular location">
    <subcellularLocation>
        <location evidence="2">Membrane</location>
    </subcellularLocation>
</comment>
<accession>A0A7S1WZQ3</accession>
<comment type="cofactor">
    <cofactor evidence="13">
        <name>Fe cation</name>
        <dbReference type="ChEBI" id="CHEBI:24875"/>
    </cofactor>
    <text evidence="13">Binds 2 iron ions per subunit.</text>
</comment>
<keyword evidence="4" id="KW-0813">Transport</keyword>
<dbReference type="GO" id="GO:0010230">
    <property type="term" value="P:alternative respiration"/>
    <property type="evidence" value="ECO:0007669"/>
    <property type="project" value="TreeGrafter"/>
</dbReference>
<name>A0A7S1WZQ3_9CHLO</name>
<evidence type="ECO:0000256" key="8">
    <source>
        <dbReference type="ARBA" id="ARBA00022982"/>
    </source>
</evidence>
<dbReference type="InterPro" id="IPR038659">
    <property type="entry name" value="AOX_sf"/>
</dbReference>
<keyword evidence="9 14" id="KW-1133">Transmembrane helix</keyword>
<reference evidence="15" key="1">
    <citation type="submission" date="2021-01" db="EMBL/GenBank/DDBJ databases">
        <authorList>
            <person name="Corre E."/>
            <person name="Pelletier E."/>
            <person name="Niang G."/>
            <person name="Scheremetjew M."/>
            <person name="Finn R."/>
            <person name="Kale V."/>
            <person name="Holt S."/>
            <person name="Cochrane G."/>
            <person name="Meng A."/>
            <person name="Brown T."/>
            <person name="Cohen L."/>
        </authorList>
    </citation>
    <scope>NUCLEOTIDE SEQUENCE</scope>
    <source>
        <strain evidence="15">PLY429</strain>
    </source>
</reference>
<evidence type="ECO:0000256" key="4">
    <source>
        <dbReference type="ARBA" id="ARBA00022448"/>
    </source>
</evidence>
<dbReference type="GO" id="GO:0098803">
    <property type="term" value="C:respiratory chain complex"/>
    <property type="evidence" value="ECO:0007669"/>
    <property type="project" value="UniProtKB-UniRule"/>
</dbReference>
<comment type="catalytic activity">
    <reaction evidence="1 13">
        <text>2 a ubiquinol + O2 = 2 a ubiquinone + 2 H2O</text>
        <dbReference type="Rhea" id="RHEA:30255"/>
        <dbReference type="Rhea" id="RHEA-COMP:9565"/>
        <dbReference type="Rhea" id="RHEA-COMP:9566"/>
        <dbReference type="ChEBI" id="CHEBI:15377"/>
        <dbReference type="ChEBI" id="CHEBI:15379"/>
        <dbReference type="ChEBI" id="CHEBI:16389"/>
        <dbReference type="ChEBI" id="CHEBI:17976"/>
        <dbReference type="EC" id="1.10.3.11"/>
    </reaction>
</comment>
<organism evidence="15">
    <name type="scientific">Tetraselmis chuii</name>
    <dbReference type="NCBI Taxonomy" id="63592"/>
    <lineage>
        <taxon>Eukaryota</taxon>
        <taxon>Viridiplantae</taxon>
        <taxon>Chlorophyta</taxon>
        <taxon>core chlorophytes</taxon>
        <taxon>Chlorodendrophyceae</taxon>
        <taxon>Chlorodendrales</taxon>
        <taxon>Chlorodendraceae</taxon>
        <taxon>Tetraselmis</taxon>
    </lineage>
</organism>
<evidence type="ECO:0000256" key="5">
    <source>
        <dbReference type="ARBA" id="ARBA00022660"/>
    </source>
</evidence>
<comment type="similarity">
    <text evidence="3 13">Belongs to the alternative oxidase family.</text>
</comment>
<evidence type="ECO:0000256" key="13">
    <source>
        <dbReference type="RuleBase" id="RU003779"/>
    </source>
</evidence>
<dbReference type="GO" id="GO:0016020">
    <property type="term" value="C:membrane"/>
    <property type="evidence" value="ECO:0007669"/>
    <property type="project" value="UniProtKB-SubCell"/>
</dbReference>
<keyword evidence="10 13" id="KW-0560">Oxidoreductase</keyword>
<keyword evidence="5 13" id="KW-0679">Respiratory chain</keyword>
<evidence type="ECO:0000256" key="6">
    <source>
        <dbReference type="ARBA" id="ARBA00022692"/>
    </source>
</evidence>
<evidence type="ECO:0000256" key="11">
    <source>
        <dbReference type="ARBA" id="ARBA00023004"/>
    </source>
</evidence>
<gene>
    <name evidence="15" type="ORF">TCHU04912_LOCUS3906</name>
</gene>
<dbReference type="EC" id="1.10.3.11" evidence="13"/>
<dbReference type="GO" id="GO:0009916">
    <property type="term" value="F:alternative oxidase activity"/>
    <property type="evidence" value="ECO:0007669"/>
    <property type="project" value="UniProtKB-UniRule"/>
</dbReference>
<keyword evidence="8 13" id="KW-0249">Electron transport</keyword>
<dbReference type="CDD" id="cd01053">
    <property type="entry name" value="AOX"/>
    <property type="match status" value="1"/>
</dbReference>
<keyword evidence="11 13" id="KW-0408">Iron</keyword>
<keyword evidence="7 13" id="KW-0479">Metal-binding</keyword>
<dbReference type="AlphaFoldDB" id="A0A7S1WZQ3"/>
<evidence type="ECO:0000256" key="1">
    <source>
        <dbReference type="ARBA" id="ARBA00001192"/>
    </source>
</evidence>
<dbReference type="PANTHER" id="PTHR31803:SF19">
    <property type="entry name" value="UBIQUINOL OXIDASE"/>
    <property type="match status" value="1"/>
</dbReference>
<feature type="transmembrane region" description="Helical" evidence="14">
    <location>
        <begin position="375"/>
        <end position="394"/>
    </location>
</feature>
<evidence type="ECO:0000256" key="2">
    <source>
        <dbReference type="ARBA" id="ARBA00004370"/>
    </source>
</evidence>
<keyword evidence="12 13" id="KW-0472">Membrane</keyword>
<sequence>MSTVVVASRGTAGRAPWLGRRPAAGRSYNSLSGVLLPLPFSFVKTQLRKSRRKAQGVVVTAKLVPDDEANTSVYASLEDEPRDPKMMVTEADFEESLKNATVRRRPVLLPDDVPEFEELEYLEGSTCKVFIDRNGQFKESLCCDYGFRKGAQRMYEDGVDGQIPDGAFQLGTENFRQEYTAIRQSFRYNEYKIMRSKAPLPGIIGKIDNAIGSAFVSAMAKADIWLEERGILSKLPENPRAVADRKITSTCRKYRAMLDTAVLSNDAVWEREKVRDEERGPDFTPPAVRVIYLGLCYFLDFYFDGRPIQRFWFLETVARMPYFSYITMLHQYESLGWWRAGAKLRKVHFAEEWNELHHLMIMESLGGDQYWLDRFMAGHASVIYYFLLCILFFFNPKLAYNFSELIEGHAVDTYGEFVDANEELFKSLPPPFAALNYYMGSDLYLFDQFQTTNLAGKKIRRPKCDTMYDVFSNIRDDEGQHVATMAACQNASIVKDFESIDETLKY</sequence>
<evidence type="ECO:0000256" key="14">
    <source>
        <dbReference type="SAM" id="Phobius"/>
    </source>
</evidence>
<evidence type="ECO:0000313" key="15">
    <source>
        <dbReference type="EMBL" id="CAD9201673.1"/>
    </source>
</evidence>
<proteinExistence type="inferred from homology"/>
<evidence type="ECO:0000256" key="10">
    <source>
        <dbReference type="ARBA" id="ARBA00023002"/>
    </source>
</evidence>
<dbReference type="PANTHER" id="PTHR31803">
    <property type="entry name" value="ALTERNATIVE OXIDASE"/>
    <property type="match status" value="1"/>
</dbReference>
<dbReference type="EMBL" id="HBGG01007799">
    <property type="protein sequence ID" value="CAD9201673.1"/>
    <property type="molecule type" value="Transcribed_RNA"/>
</dbReference>
<dbReference type="GO" id="GO:0102721">
    <property type="term" value="F:ubiquinol:oxygen oxidoreductase activity"/>
    <property type="evidence" value="ECO:0007669"/>
    <property type="project" value="UniProtKB-EC"/>
</dbReference>
<dbReference type="GO" id="GO:0005739">
    <property type="term" value="C:mitochondrion"/>
    <property type="evidence" value="ECO:0007669"/>
    <property type="project" value="TreeGrafter"/>
</dbReference>
<evidence type="ECO:0000256" key="3">
    <source>
        <dbReference type="ARBA" id="ARBA00008388"/>
    </source>
</evidence>
<dbReference type="GO" id="GO:0046872">
    <property type="term" value="F:metal ion binding"/>
    <property type="evidence" value="ECO:0007669"/>
    <property type="project" value="UniProtKB-UniRule"/>
</dbReference>
<dbReference type="GO" id="GO:0106292">
    <property type="term" value="F:superoxide-generating NADPH oxidase activity"/>
    <property type="evidence" value="ECO:0007669"/>
    <property type="project" value="UniProtKB-ARBA"/>
</dbReference>
<dbReference type="InterPro" id="IPR002680">
    <property type="entry name" value="AOX"/>
</dbReference>
<evidence type="ECO:0000256" key="12">
    <source>
        <dbReference type="ARBA" id="ARBA00023136"/>
    </source>
</evidence>
<protein>
    <recommendedName>
        <fullName evidence="13">Ubiquinol oxidase</fullName>
        <ecNumber evidence="13">1.10.3.11</ecNumber>
    </recommendedName>
</protein>
<dbReference type="Pfam" id="PF01786">
    <property type="entry name" value="AOX"/>
    <property type="match status" value="1"/>
</dbReference>
<evidence type="ECO:0000256" key="7">
    <source>
        <dbReference type="ARBA" id="ARBA00022723"/>
    </source>
</evidence>
<dbReference type="Gene3D" id="1.20.1260.140">
    <property type="entry name" value="Alternative oxidase"/>
    <property type="match status" value="1"/>
</dbReference>
<keyword evidence="6 13" id="KW-0812">Transmembrane</keyword>